<dbReference type="PROSITE" id="PS50931">
    <property type="entry name" value="HTH_LYSR"/>
    <property type="match status" value="1"/>
</dbReference>
<dbReference type="InterPro" id="IPR058163">
    <property type="entry name" value="LysR-type_TF_proteobact-type"/>
</dbReference>
<protein>
    <submittedName>
        <fullName evidence="6">LysR family transcriptional regulator</fullName>
    </submittedName>
</protein>
<gene>
    <name evidence="6" type="ORF">ABDB84_08545</name>
</gene>
<evidence type="ECO:0000256" key="4">
    <source>
        <dbReference type="ARBA" id="ARBA00023163"/>
    </source>
</evidence>
<dbReference type="Pfam" id="PF03466">
    <property type="entry name" value="LysR_substrate"/>
    <property type="match status" value="1"/>
</dbReference>
<dbReference type="PANTHER" id="PTHR30537:SF5">
    <property type="entry name" value="HTH-TYPE TRANSCRIPTIONAL ACTIVATOR TTDR-RELATED"/>
    <property type="match status" value="1"/>
</dbReference>
<reference evidence="6 7" key="1">
    <citation type="journal article" date="2018" name="Int. J. Syst. Evol. Microbiol.">
        <title>Uliginosibacterium sediminicola sp. nov., isolated from freshwater sediment.</title>
        <authorList>
            <person name="Hwang W.M."/>
            <person name="Kim S.M."/>
            <person name="Kang K."/>
            <person name="Ahn T.Y."/>
        </authorList>
    </citation>
    <scope>NUCLEOTIDE SEQUENCE [LARGE SCALE GENOMIC DNA]</scope>
    <source>
        <strain evidence="6 7">M1-21</strain>
    </source>
</reference>
<evidence type="ECO:0000256" key="1">
    <source>
        <dbReference type="ARBA" id="ARBA00009437"/>
    </source>
</evidence>
<evidence type="ECO:0000256" key="3">
    <source>
        <dbReference type="ARBA" id="ARBA00023125"/>
    </source>
</evidence>
<comment type="similarity">
    <text evidence="1">Belongs to the LysR transcriptional regulatory family.</text>
</comment>
<dbReference type="InterPro" id="IPR005119">
    <property type="entry name" value="LysR_subst-bd"/>
</dbReference>
<accession>A0ABU9YXN2</accession>
<evidence type="ECO:0000313" key="7">
    <source>
        <dbReference type="Proteomes" id="UP001410394"/>
    </source>
</evidence>
<dbReference type="PANTHER" id="PTHR30537">
    <property type="entry name" value="HTH-TYPE TRANSCRIPTIONAL REGULATOR"/>
    <property type="match status" value="1"/>
</dbReference>
<dbReference type="InterPro" id="IPR036390">
    <property type="entry name" value="WH_DNA-bd_sf"/>
</dbReference>
<organism evidence="6 7">
    <name type="scientific">Uliginosibacterium sediminicola</name>
    <dbReference type="NCBI Taxonomy" id="2024550"/>
    <lineage>
        <taxon>Bacteria</taxon>
        <taxon>Pseudomonadati</taxon>
        <taxon>Pseudomonadota</taxon>
        <taxon>Betaproteobacteria</taxon>
        <taxon>Rhodocyclales</taxon>
        <taxon>Zoogloeaceae</taxon>
        <taxon>Uliginosibacterium</taxon>
    </lineage>
</organism>
<keyword evidence="4" id="KW-0804">Transcription</keyword>
<sequence>MELDANDLLLFARVVEAGSFTQAAERVGLPKSTVSRRIAALEAQLGERLLVRSTRQLALSEFGSGVLEHARRLLEEAEAAQSFALHRQATPRGRLRVSLPPGFTEHFILSSFFLQFCADYPEIRLELDLSARRVDLLGEQFDLAIRIASSLPDDATLIARRIADLPCGLYASPAYLNRFGRPQHPDELLQHTALHMLASTGDNPPWRLLRGKERWEGLPNGPLASNAIELVMQMCAHGLGIAPFTERFMQAAVDEGRLERVLPEWSAPTVVLWAVMPGRKLMPARTRVFLDALISAIQVCSSVRDQGLRLPPALLAPGLPGGLSGV</sequence>
<feature type="domain" description="HTH lysR-type" evidence="5">
    <location>
        <begin position="1"/>
        <end position="60"/>
    </location>
</feature>
<dbReference type="Pfam" id="PF00126">
    <property type="entry name" value="HTH_1"/>
    <property type="match status" value="1"/>
</dbReference>
<evidence type="ECO:0000259" key="5">
    <source>
        <dbReference type="PROSITE" id="PS50931"/>
    </source>
</evidence>
<name>A0ABU9YXN2_9RHOO</name>
<dbReference type="SUPFAM" id="SSF46785">
    <property type="entry name" value="Winged helix' DNA-binding domain"/>
    <property type="match status" value="1"/>
</dbReference>
<dbReference type="EMBL" id="JBDIVE010000003">
    <property type="protein sequence ID" value="MEN3068526.1"/>
    <property type="molecule type" value="Genomic_DNA"/>
</dbReference>
<dbReference type="Gene3D" id="3.40.190.290">
    <property type="match status" value="1"/>
</dbReference>
<dbReference type="SUPFAM" id="SSF53850">
    <property type="entry name" value="Periplasmic binding protein-like II"/>
    <property type="match status" value="1"/>
</dbReference>
<keyword evidence="3" id="KW-0238">DNA-binding</keyword>
<dbReference type="Gene3D" id="1.10.10.10">
    <property type="entry name" value="Winged helix-like DNA-binding domain superfamily/Winged helix DNA-binding domain"/>
    <property type="match status" value="1"/>
</dbReference>
<dbReference type="CDD" id="cd08422">
    <property type="entry name" value="PBP2_CrgA_like"/>
    <property type="match status" value="1"/>
</dbReference>
<evidence type="ECO:0000313" key="6">
    <source>
        <dbReference type="EMBL" id="MEN3068526.1"/>
    </source>
</evidence>
<dbReference type="InterPro" id="IPR000847">
    <property type="entry name" value="LysR_HTH_N"/>
</dbReference>
<keyword evidence="2" id="KW-0805">Transcription regulation</keyword>
<proteinExistence type="inferred from homology"/>
<keyword evidence="7" id="KW-1185">Reference proteome</keyword>
<evidence type="ECO:0000256" key="2">
    <source>
        <dbReference type="ARBA" id="ARBA00023015"/>
    </source>
</evidence>
<dbReference type="RefSeq" id="WP_345919292.1">
    <property type="nucleotide sequence ID" value="NZ_JBDIVE010000003.1"/>
</dbReference>
<dbReference type="InterPro" id="IPR036388">
    <property type="entry name" value="WH-like_DNA-bd_sf"/>
</dbReference>
<comment type="caution">
    <text evidence="6">The sequence shown here is derived from an EMBL/GenBank/DDBJ whole genome shotgun (WGS) entry which is preliminary data.</text>
</comment>
<dbReference type="Proteomes" id="UP001410394">
    <property type="component" value="Unassembled WGS sequence"/>
</dbReference>